<evidence type="ECO:0000313" key="2">
    <source>
        <dbReference type="Proteomes" id="UP000785679"/>
    </source>
</evidence>
<gene>
    <name evidence="1" type="ORF">FGO68_gene1335</name>
</gene>
<keyword evidence="2" id="KW-1185">Reference proteome</keyword>
<proteinExistence type="predicted"/>
<protein>
    <submittedName>
        <fullName evidence="1">Uncharacterized protein</fullName>
    </submittedName>
</protein>
<comment type="caution">
    <text evidence="1">The sequence shown here is derived from an EMBL/GenBank/DDBJ whole genome shotgun (WGS) entry which is preliminary data.</text>
</comment>
<dbReference type="EMBL" id="RRYP01003553">
    <property type="protein sequence ID" value="TNV83694.1"/>
    <property type="molecule type" value="Genomic_DNA"/>
</dbReference>
<sequence>MIIPVRRHMTFFKKMFELFFFLTDPTTRRVKPTCIIRIIIVEKVSHVASTPSSIAVSISTSSACENKISPGAELLLVIAPLRKALFCTCCAYSLWVFLYFNHELIQVAVEKVVWVSWVAKIAQFYVQSENMRRFYENKAKHVEGFDVFCL</sequence>
<dbReference type="Proteomes" id="UP000785679">
    <property type="component" value="Unassembled WGS sequence"/>
</dbReference>
<dbReference type="AlphaFoldDB" id="A0A8J8P0R6"/>
<reference evidence="1" key="1">
    <citation type="submission" date="2019-06" db="EMBL/GenBank/DDBJ databases">
        <authorList>
            <person name="Zheng W."/>
        </authorList>
    </citation>
    <scope>NUCLEOTIDE SEQUENCE</scope>
    <source>
        <strain evidence="1">QDHG01</strain>
    </source>
</reference>
<organism evidence="1 2">
    <name type="scientific">Halteria grandinella</name>
    <dbReference type="NCBI Taxonomy" id="5974"/>
    <lineage>
        <taxon>Eukaryota</taxon>
        <taxon>Sar</taxon>
        <taxon>Alveolata</taxon>
        <taxon>Ciliophora</taxon>
        <taxon>Intramacronucleata</taxon>
        <taxon>Spirotrichea</taxon>
        <taxon>Stichotrichia</taxon>
        <taxon>Sporadotrichida</taxon>
        <taxon>Halteriidae</taxon>
        <taxon>Halteria</taxon>
    </lineage>
</organism>
<name>A0A8J8P0R6_HALGN</name>
<accession>A0A8J8P0R6</accession>
<evidence type="ECO:0000313" key="1">
    <source>
        <dbReference type="EMBL" id="TNV83694.1"/>
    </source>
</evidence>